<dbReference type="InterPro" id="IPR050640">
    <property type="entry name" value="Bact_2-comp_sensor_kinase"/>
</dbReference>
<evidence type="ECO:0000313" key="3">
    <source>
        <dbReference type="EMBL" id="TLD00759.1"/>
    </source>
</evidence>
<sequence>MKFSRVVKKYVKDYKFNSLFIKNLILLLMLIIVPISGTVVLAYYSYNNMQKNEIQSYNETILNQAVSGLERVVKEARTQLIYIGFNSNVELYMYDTEEIRQLNYKVKSISELIRLPVVSKDYIDSIYIHSFKSDKVITMEGISDFETFGDRECLLQYTGQAKKDRQWVMLTTSNERGYPQMQLSIFQDICYGSLCTGTIVMNLRLDELIKELNLSDEAQICVSDGADILLSNDMQQTGKPIENMKGFRESKKDSAVINQQFCISSKSLGESGLEVISYFDLQTYQNKLSTIRNFMLTFLLVMVLITFCLATLISIRIFSPIETIFSSIKEYSNILTGEDDMLKGKDELMYIMDSIQKTVRKKKDVEEELLERVRLLKKAQSVALQSQINPHFINNTLDTINWMAIGLLGGKNEISEMTSALSKMLRMSLQNTDIIIPLKMEIDHCKCYLEIQKKRYEDKFEVVWEIPELLYTCKTIRIILQPIIENAIYHGIKHLSNKGIISVSGEITEGVAQLCVKDNGLGMKEEEVAELNQNMRSGMIRESGHIGITNVNQRLKLYFGEEYGIVIDSREGVGTTVKLRFPLINS</sequence>
<dbReference type="Pfam" id="PF02518">
    <property type="entry name" value="HATPase_c"/>
    <property type="match status" value="1"/>
</dbReference>
<dbReference type="PANTHER" id="PTHR34220:SF7">
    <property type="entry name" value="SENSOR HISTIDINE KINASE YPDA"/>
    <property type="match status" value="1"/>
</dbReference>
<feature type="transmembrane region" description="Helical" evidence="1">
    <location>
        <begin position="294"/>
        <end position="318"/>
    </location>
</feature>
<dbReference type="GO" id="GO:0000155">
    <property type="term" value="F:phosphorelay sensor kinase activity"/>
    <property type="evidence" value="ECO:0007669"/>
    <property type="project" value="InterPro"/>
</dbReference>
<dbReference type="Gene3D" id="3.30.565.10">
    <property type="entry name" value="Histidine kinase-like ATPase, C-terminal domain"/>
    <property type="match status" value="1"/>
</dbReference>
<dbReference type="GO" id="GO:0016020">
    <property type="term" value="C:membrane"/>
    <property type="evidence" value="ECO:0007669"/>
    <property type="project" value="InterPro"/>
</dbReference>
<dbReference type="Proteomes" id="UP000306509">
    <property type="component" value="Unassembled WGS sequence"/>
</dbReference>
<organism evidence="3 4">
    <name type="scientific">Robinsoniella peoriensis</name>
    <dbReference type="NCBI Taxonomy" id="180332"/>
    <lineage>
        <taxon>Bacteria</taxon>
        <taxon>Bacillati</taxon>
        <taxon>Bacillota</taxon>
        <taxon>Clostridia</taxon>
        <taxon>Lachnospirales</taxon>
        <taxon>Lachnospiraceae</taxon>
        <taxon>Robinsoniella</taxon>
    </lineage>
</organism>
<dbReference type="PANTHER" id="PTHR34220">
    <property type="entry name" value="SENSOR HISTIDINE KINASE YPDA"/>
    <property type="match status" value="1"/>
</dbReference>
<dbReference type="RefSeq" id="WP_138002478.1">
    <property type="nucleotide sequence ID" value="NZ_QGQD01000047.1"/>
</dbReference>
<dbReference type="Pfam" id="PF06580">
    <property type="entry name" value="His_kinase"/>
    <property type="match status" value="1"/>
</dbReference>
<accession>A0A4U8Q897</accession>
<name>A0A4U8Q897_9FIRM</name>
<evidence type="ECO:0000256" key="1">
    <source>
        <dbReference type="SAM" id="Phobius"/>
    </source>
</evidence>
<dbReference type="SMART" id="SM00387">
    <property type="entry name" value="HATPase_c"/>
    <property type="match status" value="1"/>
</dbReference>
<dbReference type="EMBL" id="QGQD01000047">
    <property type="protein sequence ID" value="TLD00759.1"/>
    <property type="molecule type" value="Genomic_DNA"/>
</dbReference>
<keyword evidence="1" id="KW-0812">Transmembrane</keyword>
<dbReference type="InterPro" id="IPR010559">
    <property type="entry name" value="Sig_transdc_His_kin_internal"/>
</dbReference>
<feature type="transmembrane region" description="Helical" evidence="1">
    <location>
        <begin position="20"/>
        <end position="44"/>
    </location>
</feature>
<dbReference type="AlphaFoldDB" id="A0A4U8Q897"/>
<protein>
    <submittedName>
        <fullName evidence="3">Sensor histidine kinase YehU</fullName>
        <ecNumber evidence="3">2.7.13.3</ecNumber>
    </submittedName>
</protein>
<feature type="domain" description="Histidine kinase/HSP90-like ATPase" evidence="2">
    <location>
        <begin position="475"/>
        <end position="585"/>
    </location>
</feature>
<reference evidence="3 4" key="1">
    <citation type="journal article" date="2019" name="Anaerobe">
        <title>Detection of Robinsoniella peoriensis in multiple bone samples of a trauma patient.</title>
        <authorList>
            <person name="Schrottner P."/>
            <person name="Hartwich K."/>
            <person name="Bunk B."/>
            <person name="Schober I."/>
            <person name="Helbig S."/>
            <person name="Rudolph W.W."/>
            <person name="Gunzer F."/>
        </authorList>
    </citation>
    <scope>NUCLEOTIDE SEQUENCE [LARGE SCALE GENOMIC DNA]</scope>
    <source>
        <strain evidence="3 4">DSM 106044</strain>
    </source>
</reference>
<dbReference type="STRING" id="180332.GCA_000797495_00072"/>
<evidence type="ECO:0000259" key="2">
    <source>
        <dbReference type="SMART" id="SM00387"/>
    </source>
</evidence>
<dbReference type="SUPFAM" id="SSF55874">
    <property type="entry name" value="ATPase domain of HSP90 chaperone/DNA topoisomerase II/histidine kinase"/>
    <property type="match status" value="1"/>
</dbReference>
<evidence type="ECO:0000313" key="4">
    <source>
        <dbReference type="Proteomes" id="UP000306509"/>
    </source>
</evidence>
<keyword evidence="1" id="KW-0472">Membrane</keyword>
<keyword evidence="4" id="KW-1185">Reference proteome</keyword>
<keyword evidence="3" id="KW-0808">Transferase</keyword>
<keyword evidence="1" id="KW-1133">Transmembrane helix</keyword>
<proteinExistence type="predicted"/>
<gene>
    <name evidence="3" type="primary">yehU_19</name>
    <name evidence="3" type="ORF">DSM106044_02335</name>
</gene>
<dbReference type="EC" id="2.7.13.3" evidence="3"/>
<comment type="caution">
    <text evidence="3">The sequence shown here is derived from an EMBL/GenBank/DDBJ whole genome shotgun (WGS) entry which is preliminary data.</text>
</comment>
<keyword evidence="3" id="KW-0418">Kinase</keyword>
<dbReference type="InterPro" id="IPR003594">
    <property type="entry name" value="HATPase_dom"/>
</dbReference>
<dbReference type="InterPro" id="IPR036890">
    <property type="entry name" value="HATPase_C_sf"/>
</dbReference>